<feature type="compositionally biased region" description="Basic and acidic residues" evidence="1">
    <location>
        <begin position="682"/>
        <end position="693"/>
    </location>
</feature>
<dbReference type="KEGG" id="eus:EUTSA_v10003015mg"/>
<dbReference type="InterPro" id="IPR015410">
    <property type="entry name" value="DUF1985"/>
</dbReference>
<sequence>MGPKAFASTMICGCDMRNIRLSELDPFANELFPQIRDALVDIFERVARESAKNACSFACSCKFLNETFKEPSVIRVLNLSAFVQKPSLMKQYPMFLEAAISAGNPTSLYLRGMTKITVDNDIEGSVTFFSKASKAGVDTATLMLAICGTAYGLYEGGLVILDRIVGWKSRMEYMEGIANQVMDLIEACKEPTVHGIFPNPFFEFPICRFKHQMICEHCYLAAMSSLPDRLFALGNEPENKKVNTYFQLNYIDTITCALEEDHLEKLSSSQFGKIIETGNKIASSVRFLHFMLSRQLVTAKKKELWCLFAGQPIRFSIREFAIATSLDCSKLPPQRELNEKKLSKQTKKLFGSSANATPGWIASTLSGRPYKDKETRYKLACLLLIDGVLCPTSRNARISGDHILMVKDFHNFLEYPWRRKSFDLTMDCIRSKTDTPSNFLQPTCAFQSFLHALQMVILECAPTILVKDVKGKGKSVGDDEDEEDESPLIRPGGAKPVKVKAILPDDENLLAETELGIDDDVSDERVDNLLAAISRGDKFTRKSWIGSLHKKQEKTQASSSRSTPCEGPLKDSDSSEILDKLDVSHSLILQELKNLREDFGNLRSEVSTALSNFKLAISDIQGHKPKETTTGEPKKISATEQAKKYSTGELKKSMPTKSTPPIRIQPKKSTHVRFAQISSSSEETKSSESKEIAAKGNPSDSGDSDSDNGIDSYVGEENVEEEVNLDGEGIGNGGQNDDDADQAKSLMEMGGSSALDQATIAHNQIASVLSDLAKDPYEAYTTVPSTATNSGIPFTDQVFVADDQIRDVNPSPAKSEKTLEDRAIVNEHLKAVVEPPIPAQTSSELPQQGKVTDVVKPVTNSKIPEEVEPPVWSLGLTQEEKNMVEANKIPSEEPQPVRKSKRVAQPSTAMSDYVVPRPKRS</sequence>
<dbReference type="Gramene" id="ESQ37550">
    <property type="protein sequence ID" value="ESQ37550"/>
    <property type="gene ID" value="EUTSA_v10003015mg"/>
</dbReference>
<dbReference type="Proteomes" id="UP000030689">
    <property type="component" value="Unassembled WGS sequence"/>
</dbReference>
<evidence type="ECO:0000313" key="4">
    <source>
        <dbReference type="Proteomes" id="UP000030689"/>
    </source>
</evidence>
<name>V4KIA8_EUTSA</name>
<evidence type="ECO:0000313" key="3">
    <source>
        <dbReference type="EMBL" id="ESQ37550.1"/>
    </source>
</evidence>
<protein>
    <recommendedName>
        <fullName evidence="2">DUF1985 domain-containing protein</fullName>
    </recommendedName>
</protein>
<feature type="region of interest" description="Disordered" evidence="1">
    <location>
        <begin position="876"/>
        <end position="921"/>
    </location>
</feature>
<feature type="region of interest" description="Disordered" evidence="1">
    <location>
        <begin position="550"/>
        <end position="574"/>
    </location>
</feature>
<accession>V4KIA8</accession>
<dbReference type="AlphaFoldDB" id="V4KIA8"/>
<gene>
    <name evidence="3" type="ORF">EUTSA_v10003015mg</name>
</gene>
<organism evidence="3 4">
    <name type="scientific">Eutrema salsugineum</name>
    <name type="common">Saltwater cress</name>
    <name type="synonym">Sisymbrium salsugineum</name>
    <dbReference type="NCBI Taxonomy" id="72664"/>
    <lineage>
        <taxon>Eukaryota</taxon>
        <taxon>Viridiplantae</taxon>
        <taxon>Streptophyta</taxon>
        <taxon>Embryophyta</taxon>
        <taxon>Tracheophyta</taxon>
        <taxon>Spermatophyta</taxon>
        <taxon>Magnoliopsida</taxon>
        <taxon>eudicotyledons</taxon>
        <taxon>Gunneridae</taxon>
        <taxon>Pentapetalae</taxon>
        <taxon>rosids</taxon>
        <taxon>malvids</taxon>
        <taxon>Brassicales</taxon>
        <taxon>Brassicaceae</taxon>
        <taxon>Eutremeae</taxon>
        <taxon>Eutrema</taxon>
    </lineage>
</organism>
<evidence type="ECO:0000259" key="2">
    <source>
        <dbReference type="Pfam" id="PF09331"/>
    </source>
</evidence>
<feature type="domain" description="DUF1985" evidence="2">
    <location>
        <begin position="292"/>
        <end position="426"/>
    </location>
</feature>
<evidence type="ECO:0000256" key="1">
    <source>
        <dbReference type="SAM" id="MobiDB-lite"/>
    </source>
</evidence>
<feature type="region of interest" description="Disordered" evidence="1">
    <location>
        <begin position="623"/>
        <end position="750"/>
    </location>
</feature>
<dbReference type="PANTHER" id="PTHR48449">
    <property type="entry name" value="DUF1985 DOMAIN-CONTAINING PROTEIN"/>
    <property type="match status" value="1"/>
</dbReference>
<dbReference type="Pfam" id="PF09331">
    <property type="entry name" value="DUF1985"/>
    <property type="match status" value="1"/>
</dbReference>
<proteinExistence type="predicted"/>
<reference evidence="3 4" key="1">
    <citation type="journal article" date="2013" name="Front. Plant Sci.">
        <title>The Reference Genome of the Halophytic Plant Eutrema salsugineum.</title>
        <authorList>
            <person name="Yang R."/>
            <person name="Jarvis D.E."/>
            <person name="Chen H."/>
            <person name="Beilstein M.A."/>
            <person name="Grimwood J."/>
            <person name="Jenkins J."/>
            <person name="Shu S."/>
            <person name="Prochnik S."/>
            <person name="Xin M."/>
            <person name="Ma C."/>
            <person name="Schmutz J."/>
            <person name="Wing R.A."/>
            <person name="Mitchell-Olds T."/>
            <person name="Schumaker K.S."/>
            <person name="Wang X."/>
        </authorList>
    </citation>
    <scope>NUCLEOTIDE SEQUENCE [LARGE SCALE GENOMIC DNA]</scope>
</reference>
<keyword evidence="4" id="KW-1185">Reference proteome</keyword>
<feature type="region of interest" description="Disordered" evidence="1">
    <location>
        <begin position="471"/>
        <end position="493"/>
    </location>
</feature>
<feature type="compositionally biased region" description="Basic and acidic residues" evidence="1">
    <location>
        <begin position="623"/>
        <end position="643"/>
    </location>
</feature>
<dbReference type="PANTHER" id="PTHR48449:SF2">
    <property type="entry name" value="UBIQUITIN-LIKE PROTEASE FAMILY PROFILE DOMAIN-CONTAINING PROTEIN"/>
    <property type="match status" value="1"/>
</dbReference>
<dbReference type="EMBL" id="KI517609">
    <property type="protein sequence ID" value="ESQ37550.1"/>
    <property type="molecule type" value="Genomic_DNA"/>
</dbReference>